<evidence type="ECO:0000256" key="4">
    <source>
        <dbReference type="ARBA" id="ARBA00023235"/>
    </source>
</evidence>
<reference evidence="7 8" key="2">
    <citation type="submission" date="2019-03" db="EMBL/GenBank/DDBJ databases">
        <title>Genomic Encyclopedia of Type Strains, Phase IV (KMG-IV): sequencing the most valuable type-strain genomes for metagenomic binning, comparative biology and taxonomic classification.</title>
        <authorList>
            <person name="Goeker M."/>
        </authorList>
    </citation>
    <scope>NUCLEOTIDE SEQUENCE [LARGE SCALE GENOMIC DNA]</scope>
    <source>
        <strain evidence="7 8">DSM 103426</strain>
    </source>
</reference>
<sequence length="122" mass="13558">MEEKRNPIAIIVTRFGEIKIELYPKEAPNTVNCFISLAKKGLFDHRKIRRIAPGFVLQPSYSDFEDERCAISLDGEYRNNGFPNDIPFERGTVAMGGEGNVASGSCFFIQCVVKPLALAMGI</sequence>
<evidence type="ECO:0000313" key="9">
    <source>
        <dbReference type="Proteomes" id="UP000702954"/>
    </source>
</evidence>
<evidence type="ECO:0000313" key="8">
    <source>
        <dbReference type="Proteomes" id="UP000294613"/>
    </source>
</evidence>
<dbReference type="InterPro" id="IPR029000">
    <property type="entry name" value="Cyclophilin-like_dom_sf"/>
</dbReference>
<evidence type="ECO:0000256" key="3">
    <source>
        <dbReference type="ARBA" id="ARBA00023110"/>
    </source>
</evidence>
<gene>
    <name evidence="7" type="ORF">EDD74_1101</name>
    <name evidence="6" type="ORF">FAEUMB_04570</name>
</gene>
<dbReference type="InterPro" id="IPR002130">
    <property type="entry name" value="Cyclophilin-type_PPIase_dom"/>
</dbReference>
<dbReference type="GO" id="GO:0003755">
    <property type="term" value="F:peptidyl-prolyl cis-trans isomerase activity"/>
    <property type="evidence" value="ECO:0007669"/>
    <property type="project" value="UniProtKB-KW"/>
</dbReference>
<name>A0A4R3JS22_9FIRM</name>
<protein>
    <recommendedName>
        <fullName evidence="2">peptidylprolyl isomerase</fullName>
        <ecNumber evidence="2">5.2.1.8</ecNumber>
    </recommendedName>
</protein>
<dbReference type="SUPFAM" id="SSF50891">
    <property type="entry name" value="Cyclophilin-like"/>
    <property type="match status" value="1"/>
</dbReference>
<reference evidence="6 9" key="1">
    <citation type="journal article" date="2018" name="Int. J. Syst. Evol. Microbiol.">
        <title>Draft Genome Sequence of Faecalimonas umbilicata JCM 30896T, an Acetate-Producing Bacterium Isolated from Human Feces.</title>
        <authorList>
            <person name="Sakamoto M."/>
            <person name="Ikeyama N."/>
            <person name="Yuki M."/>
            <person name="Ohkuma M."/>
        </authorList>
    </citation>
    <scope>NUCLEOTIDE SEQUENCE [LARGE SCALE GENOMIC DNA]</scope>
    <source>
        <strain evidence="6 9">EGH7</strain>
    </source>
</reference>
<feature type="domain" description="PPIase cyclophilin-type" evidence="5">
    <location>
        <begin position="16"/>
        <end position="122"/>
    </location>
</feature>
<dbReference type="EMBL" id="SLZV01000010">
    <property type="protein sequence ID" value="TCS68176.1"/>
    <property type="molecule type" value="Genomic_DNA"/>
</dbReference>
<evidence type="ECO:0000313" key="6">
    <source>
        <dbReference type="EMBL" id="GBU03916.1"/>
    </source>
</evidence>
<evidence type="ECO:0000256" key="1">
    <source>
        <dbReference type="ARBA" id="ARBA00002388"/>
    </source>
</evidence>
<dbReference type="PROSITE" id="PS50072">
    <property type="entry name" value="CSA_PPIASE_2"/>
    <property type="match status" value="1"/>
</dbReference>
<dbReference type="Proteomes" id="UP000294613">
    <property type="component" value="Unassembled WGS sequence"/>
</dbReference>
<dbReference type="PANTHER" id="PTHR45625:SF4">
    <property type="entry name" value="PEPTIDYLPROLYL ISOMERASE DOMAIN AND WD REPEAT-CONTAINING PROTEIN 1"/>
    <property type="match status" value="1"/>
</dbReference>
<dbReference type="AlphaFoldDB" id="A0A4R3JS22"/>
<evidence type="ECO:0000313" key="7">
    <source>
        <dbReference type="EMBL" id="TCS68176.1"/>
    </source>
</evidence>
<evidence type="ECO:0000259" key="5">
    <source>
        <dbReference type="PROSITE" id="PS50072"/>
    </source>
</evidence>
<comment type="function">
    <text evidence="1">PPIases accelerate the folding of proteins. It catalyzes the cis-trans isomerization of proline imidic peptide bonds in oligopeptides.</text>
</comment>
<dbReference type="Gene3D" id="2.40.100.10">
    <property type="entry name" value="Cyclophilin-like"/>
    <property type="match status" value="1"/>
</dbReference>
<keyword evidence="9" id="KW-1185">Reference proteome</keyword>
<keyword evidence="3" id="KW-0697">Rotamase</keyword>
<dbReference type="PANTHER" id="PTHR45625">
    <property type="entry name" value="PEPTIDYL-PROLYL CIS-TRANS ISOMERASE-RELATED"/>
    <property type="match status" value="1"/>
</dbReference>
<comment type="caution">
    <text evidence="7">The sequence shown here is derived from an EMBL/GenBank/DDBJ whole genome shotgun (WGS) entry which is preliminary data.</text>
</comment>
<dbReference type="Pfam" id="PF00160">
    <property type="entry name" value="Pro_isomerase"/>
    <property type="match status" value="1"/>
</dbReference>
<keyword evidence="4 7" id="KW-0413">Isomerase</keyword>
<organism evidence="7 8">
    <name type="scientific">Faecalimonas umbilicata</name>
    <dbReference type="NCBI Taxonomy" id="1912855"/>
    <lineage>
        <taxon>Bacteria</taxon>
        <taxon>Bacillati</taxon>
        <taxon>Bacillota</taxon>
        <taxon>Clostridia</taxon>
        <taxon>Lachnospirales</taxon>
        <taxon>Lachnospiraceae</taxon>
        <taxon>Faecalimonas</taxon>
    </lineage>
</organism>
<proteinExistence type="predicted"/>
<dbReference type="EC" id="5.2.1.8" evidence="2"/>
<evidence type="ECO:0000256" key="2">
    <source>
        <dbReference type="ARBA" id="ARBA00013194"/>
    </source>
</evidence>
<dbReference type="RefSeq" id="WP_242990060.1">
    <property type="nucleotide sequence ID" value="NZ_BHEO01000002.1"/>
</dbReference>
<dbReference type="InterPro" id="IPR044666">
    <property type="entry name" value="Cyclophilin_A-like"/>
</dbReference>
<dbReference type="EMBL" id="BHEO01000002">
    <property type="protein sequence ID" value="GBU03916.1"/>
    <property type="molecule type" value="Genomic_DNA"/>
</dbReference>
<dbReference type="Proteomes" id="UP000702954">
    <property type="component" value="Unassembled WGS sequence"/>
</dbReference>
<accession>A0A4R3JS22</accession>